<organism evidence="9 10">
    <name type="scientific">Clupea harengus</name>
    <name type="common">Atlantic herring</name>
    <dbReference type="NCBI Taxonomy" id="7950"/>
    <lineage>
        <taxon>Eukaryota</taxon>
        <taxon>Metazoa</taxon>
        <taxon>Chordata</taxon>
        <taxon>Craniata</taxon>
        <taxon>Vertebrata</taxon>
        <taxon>Euteleostomi</taxon>
        <taxon>Actinopterygii</taxon>
        <taxon>Neopterygii</taxon>
        <taxon>Teleostei</taxon>
        <taxon>Clupei</taxon>
        <taxon>Clupeiformes</taxon>
        <taxon>Clupeoidei</taxon>
        <taxon>Clupeidae</taxon>
        <taxon>Clupea</taxon>
    </lineage>
</organism>
<dbReference type="InterPro" id="IPR000949">
    <property type="entry name" value="ELM2_dom"/>
</dbReference>
<dbReference type="OrthoDB" id="10258692at2759"/>
<evidence type="ECO:0000313" key="9">
    <source>
        <dbReference type="Proteomes" id="UP000515152"/>
    </source>
</evidence>
<dbReference type="PANTHER" id="PTHR16089:SF43">
    <property type="match status" value="1"/>
</dbReference>
<dbReference type="GO" id="GO:0000118">
    <property type="term" value="C:histone deacetylase complex"/>
    <property type="evidence" value="ECO:0007669"/>
    <property type="project" value="TreeGrafter"/>
</dbReference>
<name>A0A6P8GTM5_CLUHA</name>
<keyword evidence="3" id="KW-0804">Transcription</keyword>
<dbReference type="KEGG" id="char:116224713"/>
<keyword evidence="5" id="KW-0479">Metal-binding</keyword>
<dbReference type="PROSITE" id="PS50157">
    <property type="entry name" value="ZINC_FINGER_C2H2_2"/>
    <property type="match status" value="1"/>
</dbReference>
<feature type="domain" description="ELM2" evidence="7">
    <location>
        <begin position="111"/>
        <end position="212"/>
    </location>
</feature>
<evidence type="ECO:0000256" key="2">
    <source>
        <dbReference type="ARBA" id="ARBA00023015"/>
    </source>
</evidence>
<dbReference type="PROSITE" id="PS00028">
    <property type="entry name" value="ZINC_FINGER_C2H2_1"/>
    <property type="match status" value="1"/>
</dbReference>
<accession>A0A6P8GTM5</accession>
<evidence type="ECO:0000259" key="8">
    <source>
        <dbReference type="PROSITE" id="PS51293"/>
    </source>
</evidence>
<feature type="domain" description="SANT" evidence="8">
    <location>
        <begin position="222"/>
        <end position="273"/>
    </location>
</feature>
<dbReference type="PROSITE" id="PS51156">
    <property type="entry name" value="ELM2"/>
    <property type="match status" value="1"/>
</dbReference>
<dbReference type="GO" id="GO:0008270">
    <property type="term" value="F:zinc ion binding"/>
    <property type="evidence" value="ECO:0007669"/>
    <property type="project" value="UniProtKB-KW"/>
</dbReference>
<dbReference type="SMART" id="SM00717">
    <property type="entry name" value="SANT"/>
    <property type="match status" value="1"/>
</dbReference>
<reference evidence="10" key="1">
    <citation type="submission" date="2025-08" db="UniProtKB">
        <authorList>
            <consortium name="RefSeq"/>
        </authorList>
    </citation>
    <scope>IDENTIFICATION</scope>
</reference>
<keyword evidence="5" id="KW-0863">Zinc-finger</keyword>
<gene>
    <name evidence="10" type="primary">si:dkey-19b23.10</name>
</gene>
<evidence type="ECO:0000256" key="3">
    <source>
        <dbReference type="ARBA" id="ARBA00023163"/>
    </source>
</evidence>
<evidence type="ECO:0000259" key="6">
    <source>
        <dbReference type="PROSITE" id="PS50157"/>
    </source>
</evidence>
<evidence type="ECO:0000256" key="1">
    <source>
        <dbReference type="ARBA" id="ARBA00004123"/>
    </source>
</evidence>
<evidence type="ECO:0000256" key="5">
    <source>
        <dbReference type="PROSITE-ProRule" id="PRU00042"/>
    </source>
</evidence>
<dbReference type="PROSITE" id="PS51293">
    <property type="entry name" value="SANT"/>
    <property type="match status" value="1"/>
</dbReference>
<dbReference type="Pfam" id="PF01448">
    <property type="entry name" value="ELM2"/>
    <property type="match status" value="1"/>
</dbReference>
<dbReference type="GO" id="GO:0005667">
    <property type="term" value="C:transcription regulator complex"/>
    <property type="evidence" value="ECO:0007669"/>
    <property type="project" value="TreeGrafter"/>
</dbReference>
<dbReference type="SMART" id="SM01189">
    <property type="entry name" value="ELM2"/>
    <property type="match status" value="1"/>
</dbReference>
<dbReference type="GO" id="GO:0003714">
    <property type="term" value="F:transcription corepressor activity"/>
    <property type="evidence" value="ECO:0007669"/>
    <property type="project" value="TreeGrafter"/>
</dbReference>
<feature type="domain" description="C2H2-type" evidence="6">
    <location>
        <begin position="322"/>
        <end position="349"/>
    </location>
</feature>
<evidence type="ECO:0000256" key="4">
    <source>
        <dbReference type="ARBA" id="ARBA00023242"/>
    </source>
</evidence>
<dbReference type="AlphaFoldDB" id="A0A6P8GTM5"/>
<evidence type="ECO:0000313" key="10">
    <source>
        <dbReference type="RefSeq" id="XP_031441236.2"/>
    </source>
</evidence>
<keyword evidence="5" id="KW-0862">Zinc</keyword>
<protein>
    <submittedName>
        <fullName evidence="10">Transcriptional-regulating factor 1</fullName>
    </submittedName>
</protein>
<dbReference type="Proteomes" id="UP000515152">
    <property type="component" value="Chromosome 18"/>
</dbReference>
<keyword evidence="2" id="KW-0805">Transcription regulation</keyword>
<keyword evidence="4" id="KW-0539">Nucleus</keyword>
<dbReference type="GeneID" id="116224713"/>
<dbReference type="InterPro" id="IPR013087">
    <property type="entry name" value="Znf_C2H2_type"/>
</dbReference>
<dbReference type="InterPro" id="IPR001005">
    <property type="entry name" value="SANT/Myb"/>
</dbReference>
<comment type="subcellular location">
    <subcellularLocation>
        <location evidence="1">Nucleus</location>
    </subcellularLocation>
</comment>
<evidence type="ECO:0000259" key="7">
    <source>
        <dbReference type="PROSITE" id="PS51156"/>
    </source>
</evidence>
<dbReference type="InterPro" id="IPR051066">
    <property type="entry name" value="Trans_reg/Corepressor"/>
</dbReference>
<sequence>MASHLPTNGHRAGEEVRPCVSSQMLMNQPMSHTNTQNVSPQVYTGTPFQSMLQVWRELGGFDWDGAADAALCYTPPPMLNPHRRGTGLFCSLAVANRDRSAEDGERALIHRGINIGPGFQAELPSLLTGDVKEDDDEEELYTDEPLPEQFLWKPWEDLDNDTTLQEQVERVLELCSSRAIPGGGTNVELALHCLHHCQGDIMAAVELLLFSHPFPAGDYHYSGSDVWHLNEKRLFFKGYAMYGKEFSLIAKMVKTKKVSQCVEFYYLSKRLPDKQRRQREREREQELEQEARAATVNRVPLASKALTGVEGVLRTPSLATSFPCKQCGKMFYKIKSRNAHMKIHRQQQQETWPDGHGPNKNLTVTQQSHVLVQPAQNHPLLSQNLLQNLVQSQACLTFLQNPKCGPSIVGLGTNPNIVSKSSPLSLYQSALPTWDAFQGPSDSETLYYDPEGKAMLGATIGAKGQIQWP</sequence>
<proteinExistence type="predicted"/>
<dbReference type="InterPro" id="IPR017884">
    <property type="entry name" value="SANT_dom"/>
</dbReference>
<dbReference type="RefSeq" id="XP_031441236.2">
    <property type="nucleotide sequence ID" value="XM_031585376.2"/>
</dbReference>
<keyword evidence="9" id="KW-1185">Reference proteome</keyword>
<dbReference type="GO" id="GO:0006357">
    <property type="term" value="P:regulation of transcription by RNA polymerase II"/>
    <property type="evidence" value="ECO:0007669"/>
    <property type="project" value="TreeGrafter"/>
</dbReference>
<dbReference type="PANTHER" id="PTHR16089">
    <property type="entry name" value="REST COREPRESSOR COREST PROTEIN-RELATED"/>
    <property type="match status" value="1"/>
</dbReference>